<evidence type="ECO:0000256" key="5">
    <source>
        <dbReference type="ARBA" id="ARBA00023157"/>
    </source>
</evidence>
<reference evidence="14" key="3">
    <citation type="submission" date="2021-02" db="UniProtKB">
        <authorList>
            <consortium name="EnsemblMetazoa"/>
        </authorList>
    </citation>
    <scope>IDENTIFICATION</scope>
    <source>
        <strain evidence="14">USDA</strain>
    </source>
</reference>
<evidence type="ECO:0000259" key="10">
    <source>
        <dbReference type="PROSITE" id="PS50038"/>
    </source>
</evidence>
<dbReference type="SUPFAM" id="SSF50494">
    <property type="entry name" value="Trypsin-like serine proteases"/>
    <property type="match status" value="1"/>
</dbReference>
<dbReference type="KEGG" id="phu:Phum_PHUM454890"/>
<feature type="compositionally biased region" description="Low complexity" evidence="9">
    <location>
        <begin position="362"/>
        <end position="378"/>
    </location>
</feature>
<evidence type="ECO:0000259" key="12">
    <source>
        <dbReference type="PROSITE" id="PS50287"/>
    </source>
</evidence>
<evidence type="ECO:0000256" key="4">
    <source>
        <dbReference type="ARBA" id="ARBA00022825"/>
    </source>
</evidence>
<dbReference type="GeneID" id="8230533"/>
<dbReference type="InterPro" id="IPR018114">
    <property type="entry name" value="TRYPSIN_HIS"/>
</dbReference>
<feature type="compositionally biased region" description="Low complexity" evidence="9">
    <location>
        <begin position="61"/>
        <end position="75"/>
    </location>
</feature>
<evidence type="ECO:0000313" key="14">
    <source>
        <dbReference type="EnsemblMetazoa" id="PHUM454890-PA"/>
    </source>
</evidence>
<dbReference type="GO" id="GO:0005886">
    <property type="term" value="C:plasma membrane"/>
    <property type="evidence" value="ECO:0007669"/>
    <property type="project" value="UniProtKB-SubCell"/>
</dbReference>
<dbReference type="EMBL" id="AAZO01005537">
    <property type="status" value="NOT_ANNOTATED_CDS"/>
    <property type="molecule type" value="Genomic_DNA"/>
</dbReference>
<feature type="disulfide bond" evidence="6">
    <location>
        <begin position="739"/>
        <end position="754"/>
    </location>
</feature>
<dbReference type="OrthoDB" id="5979691at2759"/>
<sequence>MVNQPLKLLPVNQLPRRHSSATQQSLPIQVSHTNPGRVLNQRIPPAVPVRIRESSSTVEESTQNSTATTSAQNSTIAHHHSHLIHQTNPFLPNPNYGQTDNNNKYINDKNNPFVEKKNLSSGVKTYHPDGESSSYGSTKNTINTEKKGKETSSSCHYQTEQTKTTTTKTNAKVNLPTPPAIPPPPARIRRASACLQSHDSSSLLDPRHSSLNQRRSSSPYQNYSGVIENDLLKTYLQTRNNSLVNTTTTTTTYNNSHTQLNSLQSSTNSLHNGKETEEFKNPQQQQQLKELTTKKGSFTSQPTIILPNNYYELQRQSTLNKENNQKTKITHFKTHNNTFSTTNESNFGNKSSNSQNPLLNRSTTESSESGIGSTNNGTFGDKSPPSGSKVSVRQDSNVSSDSVSQTSSPSYTTKTMETPLLLHHNRKANKQNLCDLINAAQQNAANNAALTKSVSTPASLQTCVKFSGSNMTLQHKIIRDIRRSSSHYITRGKLKFRFVQVIVNALALMAIAGGLAAYFKSHPTTVRYVNKTITTTIAVVPPETNPAPGFCFKLIVEFCANHKVPYNFTTFPNHVVNMNQDQAEQELDLYDALVDVRCYELSALFLCSVFVPKCGRQGELLYPCKSLCEETKRRCGFFLEVFGLPALPEYLMQCNLLPDSDDPDACVGHREVREARIRAQKPCDDGFLCDITRCIPLDWKCDGHLDCEDQTDEENCDTRCAPGMVHCGENRCMNVSNVCDGIIDCPYGQDERNCIRLQEKMGDVGRGLLQVFSPETDEWVPACVSNWDNKYSAQAICSLMGYTSANYTRLIIKDTNVEVQPPQTVNLTDYRKKMNWIKDFRSCGLHHYPIVNLECRHYECGKRRNPVAFHSKRIVGGYQSQPGDWPFLAALLGGPEEIFYCAGVLIADQWVLTASHCVGNYSESNLSGWKIQLGITRRHSHNYYGQKVKVKRVISHPLYNVGVNHDNDVALFQLKHPVNFNEHLLPVCLPPPGRELVPGMNCTVIGWGKSEDHEGSEYEPAINEVEVPVINRQLCNEWMIYRDLNVTDGMICAGLAEGGKDACQGDSGGPLLCPFDKHKKRWFVGGIVSWGIKCAHPQLPGVYAYVPKYVSWIREQMNKFSD</sequence>
<evidence type="ECO:0000256" key="1">
    <source>
        <dbReference type="ARBA" id="ARBA00004162"/>
    </source>
</evidence>
<dbReference type="InterPro" id="IPR043504">
    <property type="entry name" value="Peptidase_S1_PA_chymotrypsin"/>
</dbReference>
<feature type="compositionally biased region" description="Polar residues" evidence="9">
    <location>
        <begin position="348"/>
        <end position="361"/>
    </location>
</feature>
<feature type="compositionally biased region" description="Low complexity" evidence="9">
    <location>
        <begin position="100"/>
        <end position="111"/>
    </location>
</feature>
<organism>
    <name type="scientific">Pediculus humanus subsp. corporis</name>
    <name type="common">Body louse</name>
    <dbReference type="NCBI Taxonomy" id="121224"/>
    <lineage>
        <taxon>Eukaryota</taxon>
        <taxon>Metazoa</taxon>
        <taxon>Ecdysozoa</taxon>
        <taxon>Arthropoda</taxon>
        <taxon>Hexapoda</taxon>
        <taxon>Insecta</taxon>
        <taxon>Pterygota</taxon>
        <taxon>Neoptera</taxon>
        <taxon>Paraneoptera</taxon>
        <taxon>Psocodea</taxon>
        <taxon>Troctomorpha</taxon>
        <taxon>Phthiraptera</taxon>
        <taxon>Anoplura</taxon>
        <taxon>Pediculidae</taxon>
        <taxon>Pediculus</taxon>
    </lineage>
</organism>
<feature type="domain" description="FZ" evidence="10">
    <location>
        <begin position="546"/>
        <end position="669"/>
    </location>
</feature>
<comment type="subcellular location">
    <subcellularLocation>
        <location evidence="1">Cell membrane</location>
        <topology evidence="1">Single-pass membrane protein</topology>
    </subcellularLocation>
</comment>
<dbReference type="CDD" id="cd00190">
    <property type="entry name" value="Tryp_SPc"/>
    <property type="match status" value="1"/>
</dbReference>
<keyword evidence="4 8" id="KW-0720">Serine protease</keyword>
<feature type="disulfide bond" evidence="6">
    <location>
        <begin position="689"/>
        <end position="707"/>
    </location>
</feature>
<dbReference type="MEROPS" id="S01.A51"/>
<feature type="region of interest" description="Disordered" evidence="9">
    <location>
        <begin position="1"/>
        <end position="25"/>
    </location>
</feature>
<dbReference type="EnsemblMetazoa" id="PHUM454890-RA">
    <property type="protein sequence ID" value="PHUM454890-PA"/>
    <property type="gene ID" value="PHUM454890"/>
</dbReference>
<gene>
    <name evidence="14" type="primary">8230533</name>
    <name evidence="13" type="ORF">Phum_PHUM454890</name>
</gene>
<dbReference type="InterPro" id="IPR036055">
    <property type="entry name" value="LDL_receptor-like_sf"/>
</dbReference>
<dbReference type="SUPFAM" id="SSF57424">
    <property type="entry name" value="LDL receptor-like module"/>
    <property type="match status" value="2"/>
</dbReference>
<feature type="domain" description="Peptidase S1" evidence="11">
    <location>
        <begin position="874"/>
        <end position="1118"/>
    </location>
</feature>
<name>E0VUT5_PEDHC</name>
<feature type="region of interest" description="Disordered" evidence="9">
    <location>
        <begin position="329"/>
        <end position="413"/>
    </location>
</feature>
<feature type="disulfide bond" evidence="6">
    <location>
        <begin position="701"/>
        <end position="716"/>
    </location>
</feature>
<dbReference type="VEuPathDB" id="VectorBase:PHUM454890"/>
<reference evidence="13" key="1">
    <citation type="submission" date="2007-04" db="EMBL/GenBank/DDBJ databases">
        <title>Annotation of Pediculus humanus corporis strain USDA.</title>
        <authorList>
            <person name="Kirkness E."/>
            <person name="Hannick L."/>
            <person name="Hass B."/>
            <person name="Bruggner R."/>
            <person name="Lawson D."/>
            <person name="Bidwell S."/>
            <person name="Joardar V."/>
            <person name="Caler E."/>
            <person name="Walenz B."/>
            <person name="Inman J."/>
            <person name="Schobel S."/>
            <person name="Galinsky K."/>
            <person name="Amedeo P."/>
            <person name="Strausberg R."/>
        </authorList>
    </citation>
    <scope>NUCLEOTIDE SEQUENCE</scope>
    <source>
        <strain evidence="13">USDA</strain>
    </source>
</reference>
<feature type="compositionally biased region" description="Low complexity" evidence="9">
    <location>
        <begin position="335"/>
        <end position="347"/>
    </location>
</feature>
<dbReference type="InterPro" id="IPR036790">
    <property type="entry name" value="Frizzled_dom_sf"/>
</dbReference>
<dbReference type="InterPro" id="IPR001254">
    <property type="entry name" value="Trypsin_dom"/>
</dbReference>
<evidence type="ECO:0000256" key="6">
    <source>
        <dbReference type="PROSITE-ProRule" id="PRU00124"/>
    </source>
</evidence>
<dbReference type="eggNOG" id="KOG3627">
    <property type="taxonomic scope" value="Eukaryota"/>
</dbReference>
<dbReference type="CTD" id="8230533"/>
<feature type="compositionally biased region" description="Pro residues" evidence="9">
    <location>
        <begin position="176"/>
        <end position="186"/>
    </location>
</feature>
<reference evidence="13" key="2">
    <citation type="submission" date="2007-04" db="EMBL/GenBank/DDBJ databases">
        <title>The genome of the human body louse.</title>
        <authorList>
            <consortium name="The Human Body Louse Genome Consortium"/>
            <person name="Kirkness E."/>
            <person name="Walenz B."/>
            <person name="Hass B."/>
            <person name="Bruggner R."/>
            <person name="Strausberg R."/>
        </authorList>
    </citation>
    <scope>NUCLEOTIDE SEQUENCE</scope>
    <source>
        <strain evidence="13">USDA</strain>
    </source>
</reference>
<dbReference type="GO" id="GO:0004252">
    <property type="term" value="F:serine-type endopeptidase activity"/>
    <property type="evidence" value="ECO:0007669"/>
    <property type="project" value="InterPro"/>
</dbReference>
<dbReference type="EMBL" id="DS235793">
    <property type="protein sequence ID" value="EEB17141.1"/>
    <property type="molecule type" value="Genomic_DNA"/>
</dbReference>
<evidence type="ECO:0000313" key="15">
    <source>
        <dbReference type="Proteomes" id="UP000009046"/>
    </source>
</evidence>
<dbReference type="PROSITE" id="PS50240">
    <property type="entry name" value="TRYPSIN_DOM"/>
    <property type="match status" value="1"/>
</dbReference>
<dbReference type="SMART" id="SM00020">
    <property type="entry name" value="Tryp_SPc"/>
    <property type="match status" value="1"/>
</dbReference>
<keyword evidence="5 6" id="KW-1015">Disulfide bond</keyword>
<feature type="compositionally biased region" description="Low complexity" evidence="9">
    <location>
        <begin position="249"/>
        <end position="270"/>
    </location>
</feature>
<dbReference type="InParanoid" id="E0VUT5"/>
<feature type="compositionally biased region" description="Polar residues" evidence="9">
    <location>
        <begin position="194"/>
        <end position="222"/>
    </location>
</feature>
<dbReference type="RefSeq" id="XP_002429879.1">
    <property type="nucleotide sequence ID" value="XM_002429834.1"/>
</dbReference>
<evidence type="ECO:0000313" key="13">
    <source>
        <dbReference type="EMBL" id="EEB17141.1"/>
    </source>
</evidence>
<dbReference type="SUPFAM" id="SSF63501">
    <property type="entry name" value="Frizzled cysteine-rich domain"/>
    <property type="match status" value="1"/>
</dbReference>
<dbReference type="InterPro" id="IPR001314">
    <property type="entry name" value="Peptidase_S1A"/>
</dbReference>
<feature type="domain" description="SRCR" evidence="12">
    <location>
        <begin position="755"/>
        <end position="856"/>
    </location>
</feature>
<dbReference type="FunCoup" id="E0VUT5">
    <property type="interactions" value="3"/>
</dbReference>
<keyword evidence="15" id="KW-1185">Reference proteome</keyword>
<dbReference type="PANTHER" id="PTHR24252:SF7">
    <property type="entry name" value="HYALIN"/>
    <property type="match status" value="1"/>
</dbReference>
<dbReference type="Pfam" id="PF15494">
    <property type="entry name" value="SRCR_2"/>
    <property type="match status" value="1"/>
</dbReference>
<dbReference type="InterPro" id="IPR020067">
    <property type="entry name" value="Frizzled_dom"/>
</dbReference>
<dbReference type="Pfam" id="PF00057">
    <property type="entry name" value="Ldl_recept_a"/>
    <property type="match status" value="2"/>
</dbReference>
<dbReference type="InterPro" id="IPR002172">
    <property type="entry name" value="LDrepeatLR_classA_rpt"/>
</dbReference>
<dbReference type="PROSITE" id="PS50287">
    <property type="entry name" value="SRCR_2"/>
    <property type="match status" value="1"/>
</dbReference>
<dbReference type="PRINTS" id="PR00722">
    <property type="entry name" value="CHYMOTRYPSIN"/>
</dbReference>
<dbReference type="PANTHER" id="PTHR24252">
    <property type="entry name" value="ACROSIN-RELATED"/>
    <property type="match status" value="1"/>
</dbReference>
<dbReference type="Proteomes" id="UP000009046">
    <property type="component" value="Unassembled WGS sequence"/>
</dbReference>
<dbReference type="InterPro" id="IPR033116">
    <property type="entry name" value="TRYPSIN_SER"/>
</dbReference>
<dbReference type="PROSITE" id="PS00134">
    <property type="entry name" value="TRYPSIN_HIS"/>
    <property type="match status" value="1"/>
</dbReference>
<feature type="compositionally biased region" description="Low complexity" evidence="9">
    <location>
        <begin position="158"/>
        <end position="169"/>
    </location>
</feature>
<keyword evidence="2 8" id="KW-0645">Protease</keyword>
<accession>E0VUT5</accession>
<dbReference type="CDD" id="cd00112">
    <property type="entry name" value="LDLa"/>
    <property type="match status" value="2"/>
</dbReference>
<dbReference type="PROSITE" id="PS50038">
    <property type="entry name" value="FZ"/>
    <property type="match status" value="1"/>
</dbReference>
<proteinExistence type="predicted"/>
<evidence type="ECO:0000256" key="3">
    <source>
        <dbReference type="ARBA" id="ARBA00022801"/>
    </source>
</evidence>
<evidence type="ECO:0000256" key="8">
    <source>
        <dbReference type="RuleBase" id="RU363034"/>
    </source>
</evidence>
<feature type="compositionally biased region" description="Polar residues" evidence="9">
    <location>
        <begin position="288"/>
        <end position="302"/>
    </location>
</feature>
<feature type="compositionally biased region" description="Polar residues" evidence="9">
    <location>
        <begin position="84"/>
        <end position="99"/>
    </location>
</feature>
<feature type="compositionally biased region" description="Low complexity" evidence="9">
    <location>
        <begin position="390"/>
        <end position="410"/>
    </location>
</feature>
<evidence type="ECO:0000256" key="9">
    <source>
        <dbReference type="SAM" id="MobiDB-lite"/>
    </source>
</evidence>
<dbReference type="AlphaFoldDB" id="E0VUT5"/>
<evidence type="ECO:0000259" key="11">
    <source>
        <dbReference type="PROSITE" id="PS50240"/>
    </source>
</evidence>
<protein>
    <submittedName>
        <fullName evidence="13 14">Uncharacterized protein</fullName>
    </submittedName>
</protein>
<dbReference type="Gene3D" id="4.10.400.10">
    <property type="entry name" value="Low-density Lipoprotein Receptor"/>
    <property type="match status" value="2"/>
</dbReference>
<keyword evidence="3 8" id="KW-0378">Hydrolase</keyword>
<dbReference type="InterPro" id="IPR001190">
    <property type="entry name" value="SRCR"/>
</dbReference>
<dbReference type="HOGENOM" id="CLU_008659_0_0_1"/>
<dbReference type="SMART" id="SM00192">
    <property type="entry name" value="LDLa"/>
    <property type="match status" value="2"/>
</dbReference>
<dbReference type="PROSITE" id="PS00135">
    <property type="entry name" value="TRYPSIN_SER"/>
    <property type="match status" value="1"/>
</dbReference>
<dbReference type="Gene3D" id="2.40.10.10">
    <property type="entry name" value="Trypsin-like serine proteases"/>
    <property type="match status" value="1"/>
</dbReference>
<dbReference type="STRING" id="121224.E0VUT5"/>
<feature type="compositionally biased region" description="Polar residues" evidence="9">
    <location>
        <begin position="131"/>
        <end position="143"/>
    </location>
</feature>
<dbReference type="Gene3D" id="1.10.2000.10">
    <property type="entry name" value="Frizzled cysteine-rich domain"/>
    <property type="match status" value="1"/>
</dbReference>
<dbReference type="SMART" id="SM00063">
    <property type="entry name" value="FRI"/>
    <property type="match status" value="1"/>
</dbReference>
<feature type="region of interest" description="Disordered" evidence="9">
    <location>
        <begin position="47"/>
        <end position="222"/>
    </location>
</feature>
<dbReference type="Pfam" id="PF00089">
    <property type="entry name" value="Trypsin"/>
    <property type="match status" value="1"/>
</dbReference>
<feature type="disulfide bond" evidence="6">
    <location>
        <begin position="720"/>
        <end position="732"/>
    </location>
</feature>
<dbReference type="Pfam" id="PF01392">
    <property type="entry name" value="Fz"/>
    <property type="match status" value="1"/>
</dbReference>
<feature type="region of interest" description="Disordered" evidence="9">
    <location>
        <begin position="249"/>
        <end position="302"/>
    </location>
</feature>
<dbReference type="FunFam" id="2.40.10.10:FF:000003">
    <property type="entry name" value="Transmembrane serine protease 3"/>
    <property type="match status" value="1"/>
</dbReference>
<evidence type="ECO:0000256" key="2">
    <source>
        <dbReference type="ARBA" id="ARBA00022670"/>
    </source>
</evidence>
<comment type="caution">
    <text evidence="7">Lacks conserved residue(s) required for the propagation of feature annotation.</text>
</comment>
<dbReference type="InterPro" id="IPR009003">
    <property type="entry name" value="Peptidase_S1_PA"/>
</dbReference>
<evidence type="ECO:0000256" key="7">
    <source>
        <dbReference type="PROSITE-ProRule" id="PRU00196"/>
    </source>
</evidence>
<dbReference type="PROSITE" id="PS50068">
    <property type="entry name" value="LDLRA_2"/>
    <property type="match status" value="2"/>
</dbReference>
<dbReference type="CDD" id="cd07066">
    <property type="entry name" value="CRD_FZ"/>
    <property type="match status" value="1"/>
</dbReference>
<dbReference type="eggNOG" id="KOG3577">
    <property type="taxonomic scope" value="Eukaryota"/>
</dbReference>
<dbReference type="OMA" id="IDVRCYE"/>
<feature type="disulfide bond" evidence="6">
    <location>
        <begin position="727"/>
        <end position="745"/>
    </location>
</feature>
<dbReference type="GO" id="GO:0006508">
    <property type="term" value="P:proteolysis"/>
    <property type="evidence" value="ECO:0007669"/>
    <property type="project" value="UniProtKB-KW"/>
</dbReference>